<sequence>MEWLRISTSTELVRVATDEIVYVRADGNYSDLVLTNGKSRKMTFQLHFFDEVFQQLQNNMFARVGRSLIVNKRYIHVINLTEQILIFSGQQIKSDIKPIGVSREALKQLKELLENEKGVDNG</sequence>
<evidence type="ECO:0000259" key="1">
    <source>
        <dbReference type="PROSITE" id="PS50930"/>
    </source>
</evidence>
<dbReference type="Gene3D" id="2.40.50.1020">
    <property type="entry name" value="LytTr DNA-binding domain"/>
    <property type="match status" value="1"/>
</dbReference>
<dbReference type="GO" id="GO:0003677">
    <property type="term" value="F:DNA binding"/>
    <property type="evidence" value="ECO:0007669"/>
    <property type="project" value="InterPro"/>
</dbReference>
<protein>
    <submittedName>
        <fullName evidence="2">Transcriptional regulator, LytTR family</fullName>
    </submittedName>
</protein>
<reference evidence="2 3" key="1">
    <citation type="submission" date="2016-11" db="EMBL/GenBank/DDBJ databases">
        <authorList>
            <person name="Jaros S."/>
            <person name="Januszkiewicz K."/>
            <person name="Wedrychowicz H."/>
        </authorList>
    </citation>
    <scope>NUCLEOTIDE SEQUENCE [LARGE SCALE GENOMIC DNA]</scope>
    <source>
        <strain evidence="2 3">KHT3</strain>
    </source>
</reference>
<dbReference type="PROSITE" id="PS50930">
    <property type="entry name" value="HTH_LYTTR"/>
    <property type="match status" value="1"/>
</dbReference>
<accession>A0A1M6SJR5</accession>
<feature type="domain" description="HTH LytTR-type" evidence="1">
    <location>
        <begin position="4"/>
        <end position="115"/>
    </location>
</feature>
<dbReference type="AlphaFoldDB" id="A0A1M6SJR5"/>
<dbReference type="OrthoDB" id="1075130at2"/>
<dbReference type="Proteomes" id="UP000184130">
    <property type="component" value="Unassembled WGS sequence"/>
</dbReference>
<dbReference type="GO" id="GO:0000156">
    <property type="term" value="F:phosphorelay response regulator activity"/>
    <property type="evidence" value="ECO:0007669"/>
    <property type="project" value="InterPro"/>
</dbReference>
<dbReference type="EMBL" id="FRBD01000003">
    <property type="protein sequence ID" value="SHK44982.1"/>
    <property type="molecule type" value="Genomic_DNA"/>
</dbReference>
<gene>
    <name evidence="2" type="ORF">SAMN05216463_103227</name>
</gene>
<organism evidence="2 3">
    <name type="scientific">Xylanibacter ruminicola</name>
    <name type="common">Prevotella ruminicola</name>
    <dbReference type="NCBI Taxonomy" id="839"/>
    <lineage>
        <taxon>Bacteria</taxon>
        <taxon>Pseudomonadati</taxon>
        <taxon>Bacteroidota</taxon>
        <taxon>Bacteroidia</taxon>
        <taxon>Bacteroidales</taxon>
        <taxon>Prevotellaceae</taxon>
        <taxon>Xylanibacter</taxon>
    </lineage>
</organism>
<dbReference type="Pfam" id="PF04397">
    <property type="entry name" value="LytTR"/>
    <property type="match status" value="1"/>
</dbReference>
<dbReference type="RefSeq" id="WP_073205303.1">
    <property type="nucleotide sequence ID" value="NZ_FRBD01000003.1"/>
</dbReference>
<proteinExistence type="predicted"/>
<dbReference type="PANTHER" id="PTHR37299">
    <property type="entry name" value="TRANSCRIPTIONAL REGULATOR-RELATED"/>
    <property type="match status" value="1"/>
</dbReference>
<name>A0A1M6SJR5_XYLRU</name>
<dbReference type="InterPro" id="IPR046947">
    <property type="entry name" value="LytR-like"/>
</dbReference>
<dbReference type="PANTHER" id="PTHR37299:SF1">
    <property type="entry name" value="STAGE 0 SPORULATION PROTEIN A HOMOLOG"/>
    <property type="match status" value="1"/>
</dbReference>
<evidence type="ECO:0000313" key="3">
    <source>
        <dbReference type="Proteomes" id="UP000184130"/>
    </source>
</evidence>
<dbReference type="SMART" id="SM00850">
    <property type="entry name" value="LytTR"/>
    <property type="match status" value="1"/>
</dbReference>
<evidence type="ECO:0000313" key="2">
    <source>
        <dbReference type="EMBL" id="SHK44982.1"/>
    </source>
</evidence>
<dbReference type="InterPro" id="IPR007492">
    <property type="entry name" value="LytTR_DNA-bd_dom"/>
</dbReference>